<comment type="caution">
    <text evidence="1">The sequence shown here is derived from an EMBL/GenBank/DDBJ whole genome shotgun (WGS) entry which is preliminary data.</text>
</comment>
<reference evidence="2" key="1">
    <citation type="journal article" date="2022" name="Mol. Ecol. Resour.">
        <title>The genomes of chicory, endive, great burdock and yacon provide insights into Asteraceae palaeo-polyploidization history and plant inulin production.</title>
        <authorList>
            <person name="Fan W."/>
            <person name="Wang S."/>
            <person name="Wang H."/>
            <person name="Wang A."/>
            <person name="Jiang F."/>
            <person name="Liu H."/>
            <person name="Zhao H."/>
            <person name="Xu D."/>
            <person name="Zhang Y."/>
        </authorList>
    </citation>
    <scope>NUCLEOTIDE SEQUENCE [LARGE SCALE GENOMIC DNA]</scope>
    <source>
        <strain evidence="2">cv. Yunnan</strain>
    </source>
</reference>
<sequence length="94" mass="10765">MVFGLNLRPIALENIWKPELILSLNLFDIEITNKHTRKISLISRGFYLDWFQFELGYEFKASLVFNESMMMAGLEKTMGGVKGCGWSRVVVNCG</sequence>
<dbReference type="Proteomes" id="UP001056120">
    <property type="component" value="Linkage Group LG09"/>
</dbReference>
<evidence type="ECO:0000313" key="2">
    <source>
        <dbReference type="Proteomes" id="UP001056120"/>
    </source>
</evidence>
<organism evidence="1 2">
    <name type="scientific">Smallanthus sonchifolius</name>
    <dbReference type="NCBI Taxonomy" id="185202"/>
    <lineage>
        <taxon>Eukaryota</taxon>
        <taxon>Viridiplantae</taxon>
        <taxon>Streptophyta</taxon>
        <taxon>Embryophyta</taxon>
        <taxon>Tracheophyta</taxon>
        <taxon>Spermatophyta</taxon>
        <taxon>Magnoliopsida</taxon>
        <taxon>eudicotyledons</taxon>
        <taxon>Gunneridae</taxon>
        <taxon>Pentapetalae</taxon>
        <taxon>asterids</taxon>
        <taxon>campanulids</taxon>
        <taxon>Asterales</taxon>
        <taxon>Asteraceae</taxon>
        <taxon>Asteroideae</taxon>
        <taxon>Heliantheae alliance</taxon>
        <taxon>Millerieae</taxon>
        <taxon>Smallanthus</taxon>
    </lineage>
</organism>
<accession>A0ACB9IC19</accession>
<reference evidence="1 2" key="2">
    <citation type="journal article" date="2022" name="Mol. Ecol. Resour.">
        <title>The genomes of chicory, endive, great burdock and yacon provide insights into Asteraceae paleo-polyploidization history and plant inulin production.</title>
        <authorList>
            <person name="Fan W."/>
            <person name="Wang S."/>
            <person name="Wang H."/>
            <person name="Wang A."/>
            <person name="Jiang F."/>
            <person name="Liu H."/>
            <person name="Zhao H."/>
            <person name="Xu D."/>
            <person name="Zhang Y."/>
        </authorList>
    </citation>
    <scope>NUCLEOTIDE SEQUENCE [LARGE SCALE GENOMIC DNA]</scope>
    <source>
        <strain evidence="2">cv. Yunnan</strain>
        <tissue evidence="1">Leaves</tissue>
    </source>
</reference>
<dbReference type="EMBL" id="CM042026">
    <property type="protein sequence ID" value="KAI3805016.1"/>
    <property type="molecule type" value="Genomic_DNA"/>
</dbReference>
<proteinExistence type="predicted"/>
<name>A0ACB9IC19_9ASTR</name>
<protein>
    <submittedName>
        <fullName evidence="1">Uncharacterized protein</fullName>
    </submittedName>
</protein>
<evidence type="ECO:0000313" key="1">
    <source>
        <dbReference type="EMBL" id="KAI3805016.1"/>
    </source>
</evidence>
<gene>
    <name evidence="1" type="ORF">L1987_26998</name>
</gene>
<keyword evidence="2" id="KW-1185">Reference proteome</keyword>